<dbReference type="AlphaFoldDB" id="A0AAW0ABA9"/>
<evidence type="ECO:0000313" key="4">
    <source>
        <dbReference type="Proteomes" id="UP001362999"/>
    </source>
</evidence>
<dbReference type="Proteomes" id="UP001362999">
    <property type="component" value="Unassembled WGS sequence"/>
</dbReference>
<feature type="region of interest" description="Disordered" evidence="2">
    <location>
        <begin position="1"/>
        <end position="22"/>
    </location>
</feature>
<dbReference type="InterPro" id="IPR013762">
    <property type="entry name" value="Integrase-like_cat_sf"/>
</dbReference>
<feature type="compositionally biased region" description="Acidic residues" evidence="2">
    <location>
        <begin position="430"/>
        <end position="446"/>
    </location>
</feature>
<comment type="caution">
    <text evidence="3">The sequence shown here is derived from an EMBL/GenBank/DDBJ whole genome shotgun (WGS) entry which is preliminary data.</text>
</comment>
<dbReference type="InterPro" id="IPR011010">
    <property type="entry name" value="DNA_brk_join_enz"/>
</dbReference>
<sequence>MSTSRNSDSRYRKLATAPPRGHKKNTNCTCLCRIAVHPLIHDLVRSLQNAFLVWLNSSSYWTKDTPFFTDRPHPDSPALIVAWIMSRCDSKDAQGRVIPTAQIRQSYSYAQKMRAAMTHAFGHNHGLGKAKWHKDDRGIWKGNPSVSDTVSGYLVNLRRTKTRSGEGSTTAKAIRHETLKKIYDFNQAENRSVPTPYVPGRRNHNDAWGSPRVRLQTYALMLICFWCLLRSDEAVRITFDDLEFIPADATTPSSFELTLRWRKTDQFGQVKPFRLYMRDECEAHLCPVRAIAAWISSAQKESGPLFRKMNSGDLVSDEPLASDTFLEWFRNCLFDVDDPFPSGTHAFRRAGCQHLSSYLPWGGRHIADWGGWSTFATFPIRMMLAGTSEMPSGAGHGAGEGLQNVGKDIEQVQFCKGDGEDENHPKGSNDDDTAEMIEEVAEDEGD</sequence>
<dbReference type="Gene3D" id="1.10.443.10">
    <property type="entry name" value="Intergrase catalytic core"/>
    <property type="match status" value="1"/>
</dbReference>
<evidence type="ECO:0000313" key="3">
    <source>
        <dbReference type="EMBL" id="KAK7006123.1"/>
    </source>
</evidence>
<dbReference type="InterPro" id="IPR052925">
    <property type="entry name" value="Phage_Integrase-like_Recomb"/>
</dbReference>
<feature type="region of interest" description="Disordered" evidence="2">
    <location>
        <begin position="415"/>
        <end position="446"/>
    </location>
</feature>
<reference evidence="3 4" key="1">
    <citation type="journal article" date="2024" name="J Genomics">
        <title>Draft genome sequencing and assembly of Favolaschia claudopus CIRM-BRFM 2984 isolated from oak limbs.</title>
        <authorList>
            <person name="Navarro D."/>
            <person name="Drula E."/>
            <person name="Chaduli D."/>
            <person name="Cazenave R."/>
            <person name="Ahrendt S."/>
            <person name="Wang J."/>
            <person name="Lipzen A."/>
            <person name="Daum C."/>
            <person name="Barry K."/>
            <person name="Grigoriev I.V."/>
            <person name="Favel A."/>
            <person name="Rosso M.N."/>
            <person name="Martin F."/>
        </authorList>
    </citation>
    <scope>NUCLEOTIDE SEQUENCE [LARGE SCALE GENOMIC DNA]</scope>
    <source>
        <strain evidence="3 4">CIRM-BRFM 2984</strain>
    </source>
</reference>
<dbReference type="GO" id="GO:0015074">
    <property type="term" value="P:DNA integration"/>
    <property type="evidence" value="ECO:0007669"/>
    <property type="project" value="InterPro"/>
</dbReference>
<dbReference type="GO" id="GO:0006310">
    <property type="term" value="P:DNA recombination"/>
    <property type="evidence" value="ECO:0007669"/>
    <property type="project" value="UniProtKB-KW"/>
</dbReference>
<evidence type="ECO:0000256" key="1">
    <source>
        <dbReference type="ARBA" id="ARBA00023172"/>
    </source>
</evidence>
<dbReference type="EMBL" id="JAWWNJ010000076">
    <property type="protein sequence ID" value="KAK7006123.1"/>
    <property type="molecule type" value="Genomic_DNA"/>
</dbReference>
<dbReference type="SUPFAM" id="SSF56349">
    <property type="entry name" value="DNA breaking-rejoining enzymes"/>
    <property type="match status" value="1"/>
</dbReference>
<dbReference type="PANTHER" id="PTHR34605:SF4">
    <property type="entry name" value="DNA ADENINE METHYLTRANSFERASE"/>
    <property type="match status" value="1"/>
</dbReference>
<protein>
    <recommendedName>
        <fullName evidence="5">Tyr recombinase domain-containing protein</fullName>
    </recommendedName>
</protein>
<accession>A0AAW0ABA9</accession>
<evidence type="ECO:0008006" key="5">
    <source>
        <dbReference type="Google" id="ProtNLM"/>
    </source>
</evidence>
<name>A0AAW0ABA9_9AGAR</name>
<organism evidence="3 4">
    <name type="scientific">Favolaschia claudopus</name>
    <dbReference type="NCBI Taxonomy" id="2862362"/>
    <lineage>
        <taxon>Eukaryota</taxon>
        <taxon>Fungi</taxon>
        <taxon>Dikarya</taxon>
        <taxon>Basidiomycota</taxon>
        <taxon>Agaricomycotina</taxon>
        <taxon>Agaricomycetes</taxon>
        <taxon>Agaricomycetidae</taxon>
        <taxon>Agaricales</taxon>
        <taxon>Marasmiineae</taxon>
        <taxon>Mycenaceae</taxon>
        <taxon>Favolaschia</taxon>
    </lineage>
</organism>
<dbReference type="PANTHER" id="PTHR34605">
    <property type="entry name" value="PHAGE_INTEGRASE DOMAIN-CONTAINING PROTEIN"/>
    <property type="match status" value="1"/>
</dbReference>
<gene>
    <name evidence="3" type="ORF">R3P38DRAFT_2555618</name>
</gene>
<keyword evidence="4" id="KW-1185">Reference proteome</keyword>
<keyword evidence="1" id="KW-0233">DNA recombination</keyword>
<proteinExistence type="predicted"/>
<evidence type="ECO:0000256" key="2">
    <source>
        <dbReference type="SAM" id="MobiDB-lite"/>
    </source>
</evidence>
<dbReference type="GO" id="GO:0003677">
    <property type="term" value="F:DNA binding"/>
    <property type="evidence" value="ECO:0007669"/>
    <property type="project" value="InterPro"/>
</dbReference>